<dbReference type="AlphaFoldDB" id="A0A918UV80"/>
<name>A0A918UV80_9CAUL</name>
<accession>A0A918UV80</accession>
<comment type="caution">
    <text evidence="1">The sequence shown here is derived from an EMBL/GenBank/DDBJ whole genome shotgun (WGS) entry which is preliminary data.</text>
</comment>
<keyword evidence="2" id="KW-1185">Reference proteome</keyword>
<dbReference type="Pfam" id="PF00494">
    <property type="entry name" value="SQS_PSY"/>
    <property type="match status" value="1"/>
</dbReference>
<dbReference type="Proteomes" id="UP000662572">
    <property type="component" value="Unassembled WGS sequence"/>
</dbReference>
<dbReference type="InterPro" id="IPR008949">
    <property type="entry name" value="Isoprenoid_synthase_dom_sf"/>
</dbReference>
<dbReference type="SUPFAM" id="SSF48576">
    <property type="entry name" value="Terpenoid synthases"/>
    <property type="match status" value="1"/>
</dbReference>
<dbReference type="RefSeq" id="WP_189486806.1">
    <property type="nucleotide sequence ID" value="NZ_BMZB01000003.1"/>
</dbReference>
<reference evidence="1" key="1">
    <citation type="journal article" date="2014" name="Int. J. Syst. Evol. Microbiol.">
        <title>Complete genome sequence of Corynebacterium casei LMG S-19264T (=DSM 44701T), isolated from a smear-ripened cheese.</title>
        <authorList>
            <consortium name="US DOE Joint Genome Institute (JGI-PGF)"/>
            <person name="Walter F."/>
            <person name="Albersmeier A."/>
            <person name="Kalinowski J."/>
            <person name="Ruckert C."/>
        </authorList>
    </citation>
    <scope>NUCLEOTIDE SEQUENCE</scope>
    <source>
        <strain evidence="1">KCTC 32296</strain>
    </source>
</reference>
<dbReference type="InterPro" id="IPR002060">
    <property type="entry name" value="Squ/phyt_synthse"/>
</dbReference>
<proteinExistence type="predicted"/>
<evidence type="ECO:0000313" key="1">
    <source>
        <dbReference type="EMBL" id="GGZ36715.1"/>
    </source>
</evidence>
<evidence type="ECO:0000313" key="2">
    <source>
        <dbReference type="Proteomes" id="UP000662572"/>
    </source>
</evidence>
<reference evidence="1" key="2">
    <citation type="submission" date="2020-09" db="EMBL/GenBank/DDBJ databases">
        <authorList>
            <person name="Sun Q."/>
            <person name="Kim S."/>
        </authorList>
    </citation>
    <scope>NUCLEOTIDE SEQUENCE</scope>
    <source>
        <strain evidence="1">KCTC 32296</strain>
    </source>
</reference>
<dbReference type="EMBL" id="BMZB01000003">
    <property type="protein sequence ID" value="GGZ36715.1"/>
    <property type="molecule type" value="Genomic_DNA"/>
</dbReference>
<gene>
    <name evidence="1" type="ORF">GCM10011273_23830</name>
</gene>
<organism evidence="1 2">
    <name type="scientific">Asticcacaulis endophyticus</name>
    <dbReference type="NCBI Taxonomy" id="1395890"/>
    <lineage>
        <taxon>Bacteria</taxon>
        <taxon>Pseudomonadati</taxon>
        <taxon>Pseudomonadota</taxon>
        <taxon>Alphaproteobacteria</taxon>
        <taxon>Caulobacterales</taxon>
        <taxon>Caulobacteraceae</taxon>
        <taxon>Asticcacaulis</taxon>
    </lineage>
</organism>
<protein>
    <submittedName>
        <fullName evidence="1">Phytoene synthase</fullName>
    </submittedName>
</protein>
<dbReference type="Gene3D" id="1.10.600.10">
    <property type="entry name" value="Farnesyl Diphosphate Synthase"/>
    <property type="match status" value="1"/>
</dbReference>
<sequence>MSDDDLSLKNEDLLLSSAFIDDAVKRADIRTIYAFFDVLREVPERVTQPLMGEIRLRWWYEAVEEIMAGAPVRYHPLSAALEDMFGRYALDGQMLLDLIEGQMVLLDKQPLSHKDALTLADRSEVLLARIAAQVLDPNVDAAALAEPAHYYALARLHAGHMIAPPAPLFKALREEAKAAFRQVPPSLVALMAHAALAKAYAAQKHTGPLMRRFKVFWAFLTARL</sequence>